<evidence type="ECO:0000313" key="3">
    <source>
        <dbReference type="Proteomes" id="UP000293874"/>
    </source>
</evidence>
<protein>
    <submittedName>
        <fullName evidence="2">Putative OmpL-like beta-barrel porin-2</fullName>
    </submittedName>
</protein>
<keyword evidence="1" id="KW-0732">Signal</keyword>
<accession>A0A4Q7MW21</accession>
<evidence type="ECO:0000256" key="1">
    <source>
        <dbReference type="SAM" id="SignalP"/>
    </source>
</evidence>
<name>A0A4Q7MW21_9BACT</name>
<dbReference type="AlphaFoldDB" id="A0A4Q7MW21"/>
<dbReference type="Pfam" id="PF07642">
    <property type="entry name" value="BBP2"/>
    <property type="match status" value="1"/>
</dbReference>
<organism evidence="2 3">
    <name type="scientific">Pseudobacter ginsenosidimutans</name>
    <dbReference type="NCBI Taxonomy" id="661488"/>
    <lineage>
        <taxon>Bacteria</taxon>
        <taxon>Pseudomonadati</taxon>
        <taxon>Bacteroidota</taxon>
        <taxon>Chitinophagia</taxon>
        <taxon>Chitinophagales</taxon>
        <taxon>Chitinophagaceae</taxon>
        <taxon>Pseudobacter</taxon>
    </lineage>
</organism>
<proteinExistence type="predicted"/>
<sequence>MKKLMMVTAVACGFGLQAVAQDSTKNGGFTISGYAEAYYLYDANRPLNNTRPGFVYSHNRANEVNVNLAFLKGSYNSDRVRANLAIGAGTYMNANLAAEPGVLKNIYEANAGVKLSKSSNLWLDAGIMPSHIGFESAVGKDNWTVTRSIVADNSPYYEAGAKLGYTSKNEKWYFAAMYLNGWQRIQRVDGNSTPAFGTQITFKPSSSVTLNYSTFAGNDKPDSVRLMRYYHNVYGIFNVSDKFGITAGFDYGMEQKEKGKNKLNNWYTGVVILKYSPDKTNSIALRGEYFQDENGVIIATGTPEGFKTFGWSVNYDRQLFANAVWRLELRSFHGKEEYFVKRDLSTTKSSPVVATAIALSF</sequence>
<gene>
    <name evidence="2" type="ORF">EV199_4155</name>
</gene>
<dbReference type="RefSeq" id="WP_130542676.1">
    <property type="nucleotide sequence ID" value="NZ_CP042431.1"/>
</dbReference>
<feature type="chain" id="PRO_5020750155" evidence="1">
    <location>
        <begin position="21"/>
        <end position="361"/>
    </location>
</feature>
<feature type="signal peptide" evidence="1">
    <location>
        <begin position="1"/>
        <end position="20"/>
    </location>
</feature>
<evidence type="ECO:0000313" key="2">
    <source>
        <dbReference type="EMBL" id="RZS72239.1"/>
    </source>
</evidence>
<dbReference type="Proteomes" id="UP000293874">
    <property type="component" value="Unassembled WGS sequence"/>
</dbReference>
<dbReference type="InterPro" id="IPR011486">
    <property type="entry name" value="BBP2"/>
</dbReference>
<reference evidence="2 3" key="1">
    <citation type="submission" date="2019-02" db="EMBL/GenBank/DDBJ databases">
        <title>Genomic Encyclopedia of Type Strains, Phase IV (KMG-IV): sequencing the most valuable type-strain genomes for metagenomic binning, comparative biology and taxonomic classification.</title>
        <authorList>
            <person name="Goeker M."/>
        </authorList>
    </citation>
    <scope>NUCLEOTIDE SEQUENCE [LARGE SCALE GENOMIC DNA]</scope>
    <source>
        <strain evidence="2 3">DSM 18116</strain>
    </source>
</reference>
<dbReference type="EMBL" id="SGXA01000002">
    <property type="protein sequence ID" value="RZS72239.1"/>
    <property type="molecule type" value="Genomic_DNA"/>
</dbReference>
<comment type="caution">
    <text evidence="2">The sequence shown here is derived from an EMBL/GenBank/DDBJ whole genome shotgun (WGS) entry which is preliminary data.</text>
</comment>
<keyword evidence="3" id="KW-1185">Reference proteome</keyword>
<dbReference type="OrthoDB" id="103154at2"/>